<comment type="caution">
    <text evidence="2">The sequence shown here is derived from an EMBL/GenBank/DDBJ whole genome shotgun (WGS) entry which is preliminary data.</text>
</comment>
<sequence>MIRLFGKLRYHWQPDFATSMIYWSLSLVPLFLGLSLILERSRQVFIIFLLLFATIVLAILGSHRYFLIEDENLYIASANLFKNKKIDIASISKVKVNYLSISICRRNEAEELTFCMRKWPKKYFINALALHPKFQGEIELVDHLVKQDYFEVYYSDEAKSLRKNSLGGA</sequence>
<proteinExistence type="predicted"/>
<accession>A0A3R8SA45</accession>
<keyword evidence="1" id="KW-0472">Membrane</keyword>
<feature type="transmembrane region" description="Helical" evidence="1">
    <location>
        <begin position="20"/>
        <end position="38"/>
    </location>
</feature>
<organism evidence="2 3">
    <name type="scientific">Streptococcus suis</name>
    <dbReference type="NCBI Taxonomy" id="1307"/>
    <lineage>
        <taxon>Bacteria</taxon>
        <taxon>Bacillati</taxon>
        <taxon>Bacillota</taxon>
        <taxon>Bacilli</taxon>
        <taxon>Lactobacillales</taxon>
        <taxon>Streptococcaceae</taxon>
        <taxon>Streptococcus</taxon>
    </lineage>
</organism>
<evidence type="ECO:0000313" key="3">
    <source>
        <dbReference type="Proteomes" id="UP000274117"/>
    </source>
</evidence>
<protein>
    <submittedName>
        <fullName evidence="2">EbsA protein</fullName>
    </submittedName>
</protein>
<dbReference type="EMBL" id="RSDO01000005">
    <property type="protein sequence ID" value="RRR53856.1"/>
    <property type="molecule type" value="Genomic_DNA"/>
</dbReference>
<name>A0A3R8SA45_STRSU</name>
<dbReference type="AlphaFoldDB" id="A0A3R8SA45"/>
<dbReference type="InterPro" id="IPR020215">
    <property type="entry name" value="EbsA-like"/>
</dbReference>
<feature type="transmembrane region" description="Helical" evidence="1">
    <location>
        <begin position="45"/>
        <end position="67"/>
    </location>
</feature>
<dbReference type="Pfam" id="PF17255">
    <property type="entry name" value="EbsA"/>
    <property type="match status" value="1"/>
</dbReference>
<dbReference type="Proteomes" id="UP000274117">
    <property type="component" value="Unassembled WGS sequence"/>
</dbReference>
<evidence type="ECO:0000313" key="2">
    <source>
        <dbReference type="EMBL" id="RRR53856.1"/>
    </source>
</evidence>
<reference evidence="2 3" key="2">
    <citation type="submission" date="2018-12" db="EMBL/GenBank/DDBJ databases">
        <title>Whole-genome sequences of fifteen clinical Streptococcus suis strains isolated from pigs between 2006 and 2018.</title>
        <authorList>
            <person name="Stevens M.J.A."/>
            <person name="Cernela N."/>
            <person name="Spoerry Serrano N."/>
            <person name="Schmitt S."/>
            <person name="Schrenzel J."/>
            <person name="Stephan R."/>
        </authorList>
    </citation>
    <scope>NUCLEOTIDE SEQUENCE [LARGE SCALE GENOMIC DNA]</scope>
    <source>
        <strain evidence="2 3">PP422</strain>
    </source>
</reference>
<keyword evidence="1" id="KW-0812">Transmembrane</keyword>
<keyword evidence="1" id="KW-1133">Transmembrane helix</keyword>
<reference evidence="2 3" key="1">
    <citation type="submission" date="2018-11" db="EMBL/GenBank/DDBJ databases">
        <authorList>
            <person name="Stevens M.J."/>
            <person name="Cernela N."/>
            <person name="Spoerry Serrano N."/>
            <person name="Schmitt S."/>
            <person name="Schrenzel J."/>
            <person name="Stephan R."/>
        </authorList>
    </citation>
    <scope>NUCLEOTIDE SEQUENCE [LARGE SCALE GENOMIC DNA]</scope>
    <source>
        <strain evidence="2 3">PP422</strain>
    </source>
</reference>
<gene>
    <name evidence="2" type="ORF">EI998_03730</name>
</gene>
<evidence type="ECO:0000256" key="1">
    <source>
        <dbReference type="SAM" id="Phobius"/>
    </source>
</evidence>